<dbReference type="PANTHER" id="PTHR47219:SF13">
    <property type="entry name" value="RUN AND TBC1 DOMAIN-CONTAINING PROTEIN 3"/>
    <property type="match status" value="1"/>
</dbReference>
<dbReference type="Pfam" id="PF07653">
    <property type="entry name" value="SH3_2"/>
    <property type="match status" value="1"/>
</dbReference>
<evidence type="ECO:0000256" key="3">
    <source>
        <dbReference type="ARBA" id="ARBA00030864"/>
    </source>
</evidence>
<feature type="domain" description="SH3" evidence="5">
    <location>
        <begin position="549"/>
        <end position="608"/>
    </location>
</feature>
<evidence type="ECO:0000259" key="7">
    <source>
        <dbReference type="PROSITE" id="PS50826"/>
    </source>
</evidence>
<keyword evidence="2 4" id="KW-0728">SH3 domain</keyword>
<name>A0A914L3V5_MELIC</name>
<evidence type="ECO:0000313" key="9">
    <source>
        <dbReference type="WBParaSite" id="Minc3s00246g08470"/>
    </source>
</evidence>
<dbReference type="SMART" id="SM00593">
    <property type="entry name" value="RUN"/>
    <property type="match status" value="1"/>
</dbReference>
<dbReference type="SMART" id="SM00164">
    <property type="entry name" value="TBC"/>
    <property type="match status" value="1"/>
</dbReference>
<reference evidence="9" key="1">
    <citation type="submission" date="2022-11" db="UniProtKB">
        <authorList>
            <consortium name="WormBaseParasite"/>
        </authorList>
    </citation>
    <scope>IDENTIFICATION</scope>
</reference>
<feature type="domain" description="Rab-GAP TBC" evidence="6">
    <location>
        <begin position="153"/>
        <end position="345"/>
    </location>
</feature>
<dbReference type="SUPFAM" id="SSF140741">
    <property type="entry name" value="RUN domain-like"/>
    <property type="match status" value="1"/>
</dbReference>
<dbReference type="Proteomes" id="UP000887563">
    <property type="component" value="Unplaced"/>
</dbReference>
<dbReference type="SUPFAM" id="SSF47923">
    <property type="entry name" value="Ypt/Rab-GAP domain of gyp1p"/>
    <property type="match status" value="2"/>
</dbReference>
<dbReference type="InterPro" id="IPR050302">
    <property type="entry name" value="Rab_GAP_TBC_domain"/>
</dbReference>
<dbReference type="PROSITE" id="PS50086">
    <property type="entry name" value="TBC_RABGAP"/>
    <property type="match status" value="1"/>
</dbReference>
<protein>
    <recommendedName>
        <fullName evidence="3">RUN and TBC1 domain-containing protein 3</fullName>
    </recommendedName>
</protein>
<evidence type="ECO:0000256" key="2">
    <source>
        <dbReference type="ARBA" id="ARBA00022443"/>
    </source>
</evidence>
<dbReference type="PROSITE" id="PS50002">
    <property type="entry name" value="SH3"/>
    <property type="match status" value="1"/>
</dbReference>
<dbReference type="PROSITE" id="PS50826">
    <property type="entry name" value="RUN"/>
    <property type="match status" value="1"/>
</dbReference>
<dbReference type="Gene3D" id="2.30.30.40">
    <property type="entry name" value="SH3 Domains"/>
    <property type="match status" value="1"/>
</dbReference>
<evidence type="ECO:0000313" key="8">
    <source>
        <dbReference type="Proteomes" id="UP000887563"/>
    </source>
</evidence>
<proteinExistence type="inferred from homology"/>
<dbReference type="InterPro" id="IPR001452">
    <property type="entry name" value="SH3_domain"/>
</dbReference>
<accession>A0A914L3V5</accession>
<dbReference type="Pfam" id="PF00566">
    <property type="entry name" value="RabGAP-TBC"/>
    <property type="match status" value="1"/>
</dbReference>
<dbReference type="GO" id="GO:0031267">
    <property type="term" value="F:small GTPase binding"/>
    <property type="evidence" value="ECO:0007669"/>
    <property type="project" value="TreeGrafter"/>
</dbReference>
<evidence type="ECO:0000256" key="1">
    <source>
        <dbReference type="ARBA" id="ARBA00006296"/>
    </source>
</evidence>
<dbReference type="GO" id="GO:0005096">
    <property type="term" value="F:GTPase activator activity"/>
    <property type="evidence" value="ECO:0007669"/>
    <property type="project" value="TreeGrafter"/>
</dbReference>
<comment type="similarity">
    <text evidence="1">Belongs to the small G protein signaling modulator family.</text>
</comment>
<organism evidence="8 9">
    <name type="scientific">Meloidogyne incognita</name>
    <name type="common">Southern root-knot nematode worm</name>
    <name type="synonym">Oxyuris incognita</name>
    <dbReference type="NCBI Taxonomy" id="6306"/>
    <lineage>
        <taxon>Eukaryota</taxon>
        <taxon>Metazoa</taxon>
        <taxon>Ecdysozoa</taxon>
        <taxon>Nematoda</taxon>
        <taxon>Chromadorea</taxon>
        <taxon>Rhabditida</taxon>
        <taxon>Tylenchina</taxon>
        <taxon>Tylenchomorpha</taxon>
        <taxon>Tylenchoidea</taxon>
        <taxon>Meloidogynidae</taxon>
        <taxon>Meloidogyninae</taxon>
        <taxon>Meloidogyne</taxon>
        <taxon>Meloidogyne incognita group</taxon>
    </lineage>
</organism>
<dbReference type="Pfam" id="PF02759">
    <property type="entry name" value="RUN"/>
    <property type="match status" value="2"/>
</dbReference>
<evidence type="ECO:0000256" key="4">
    <source>
        <dbReference type="PROSITE-ProRule" id="PRU00192"/>
    </source>
</evidence>
<dbReference type="WBParaSite" id="Minc3s00246g08470">
    <property type="protein sequence ID" value="Minc3s00246g08470"/>
    <property type="gene ID" value="Minc3s00246g08470"/>
</dbReference>
<dbReference type="CDD" id="cd17671">
    <property type="entry name" value="RUN"/>
    <property type="match status" value="1"/>
</dbReference>
<dbReference type="Gene3D" id="1.20.58.900">
    <property type="match status" value="2"/>
</dbReference>
<dbReference type="Gene3D" id="1.10.8.270">
    <property type="entry name" value="putative rabgap domain of human tbc1 domain family member 14 like domains"/>
    <property type="match status" value="1"/>
</dbReference>
<keyword evidence="8" id="KW-1185">Reference proteome</keyword>
<dbReference type="FunFam" id="1.10.8.270:FF:000026">
    <property type="entry name" value="TBC (Tre-2/Bub2/Cdc16) domain family"/>
    <property type="match status" value="1"/>
</dbReference>
<sequence>MSSTKYQKGVFESVDSVFDENQQEDVVDDRVYDGEEKIDADAEARMEIITSLFPICGGGKPFSAVRRRLLPKYFEQPEELFDEFGFRLPDLDGTVDPTAEQMPLESSSQRMHWLALIQNTHSQVEEALTWANVDIKQVQNVPRFEQMLLQEGGIPHSLRPFLWPLLCGALEKRSKSPFVYAKIVSKSEKEGAPSVNVQIEKDLLRTLPSHYSFSKAHSPGIAPLRRVLRALAFLFPELGYCQGMGLVVGDLLLVCCEENAFWIMSCLIEDLLPSSYYSPSLLGVRVDERLLGHLVQVHMPELTELMHDLNADISMVIANWLITLLASAFPPRILFRIWDWIFAFGSAVLFRIILSMLKLNEEKLLERWRNAKASSSSDPGSELFAAISRLSSEISGVEDLLEMAHSFEFSVTDHLIKELRRKYQAVITSGTQMDVIIDHEDGSFNEGAVKQKVTRRKLHRTTSVVRRIFQQQQHVKDDNENEDDPRRKNIRQTELLLDLRNAIIQICAHFSECNEKEHCERQICTQADYSLGFDSTKEREIFFTTRNEVGERKARAIADFEQEDEHDLGFHRDNIIQIVSTEDEHCWIGELNGRRGWFPAKFVQVVGEHCRNYCIKGDEVLSPRIAELVRGAFAFAFRQIFCHGIRQTNRHFGILSSSNALHPWSFIEAVSNGLAGTKCGGSIGEKVGHLAENTSRLTLSTTFRLDQDGRVLSPEELLILAIYSINCSHEPANAPLDGKFRSLVVFGLNEQVLSPRIAELVRGAFAFAFRQIFCHGIRQTNRHFGILSSSNALHPWSFIEAVSNGLAGTKCGGSIGEKVGHLAENTSRLTLSTTFRLDQDGRVLSPEELLILAIYSINCSHEPANAPLDGKFRSLVVFGLNEQCLHLWFNIFCHSSGQDALRERYYHSWSFIRSPASQQICCELKLLMQFGFSFNVDSEIVCAEELKTTAAASSTNDKKQNIGENGIVKENGDKKGLLRNGIPLKEGVRDLLIKHHLFSWDI</sequence>
<dbReference type="InterPro" id="IPR000195">
    <property type="entry name" value="Rab-GAP-TBC_dom"/>
</dbReference>
<dbReference type="PANTHER" id="PTHR47219">
    <property type="entry name" value="RAB GTPASE-ACTIVATING PROTEIN 1-LIKE"/>
    <property type="match status" value="1"/>
</dbReference>
<dbReference type="InterPro" id="IPR004012">
    <property type="entry name" value="Run_dom"/>
</dbReference>
<dbReference type="SMART" id="SM00326">
    <property type="entry name" value="SH3"/>
    <property type="match status" value="1"/>
</dbReference>
<dbReference type="Gene3D" id="1.10.472.80">
    <property type="entry name" value="Ypt/Rab-GAP domain of gyp1p, domain 3"/>
    <property type="match status" value="1"/>
</dbReference>
<dbReference type="AlphaFoldDB" id="A0A914L3V5"/>
<feature type="domain" description="RUN" evidence="7">
    <location>
        <begin position="756"/>
        <end position="939"/>
    </location>
</feature>
<evidence type="ECO:0000259" key="5">
    <source>
        <dbReference type="PROSITE" id="PS50002"/>
    </source>
</evidence>
<dbReference type="InterPro" id="IPR037213">
    <property type="entry name" value="Run_dom_sf"/>
</dbReference>
<evidence type="ECO:0000259" key="6">
    <source>
        <dbReference type="PROSITE" id="PS50086"/>
    </source>
</evidence>
<dbReference type="InterPro" id="IPR035969">
    <property type="entry name" value="Rab-GAP_TBC_sf"/>
</dbReference>
<dbReference type="SUPFAM" id="SSF50044">
    <property type="entry name" value="SH3-domain"/>
    <property type="match status" value="1"/>
</dbReference>
<dbReference type="InterPro" id="IPR036028">
    <property type="entry name" value="SH3-like_dom_sf"/>
</dbReference>